<dbReference type="InterPro" id="IPR006764">
    <property type="entry name" value="SAM_dep_MeTrfase_SAV2177_type"/>
</dbReference>
<evidence type="ECO:0000313" key="2">
    <source>
        <dbReference type="EMBL" id="TMR14651.1"/>
    </source>
</evidence>
<dbReference type="SUPFAM" id="SSF53335">
    <property type="entry name" value="S-adenosyl-L-methionine-dependent methyltransferases"/>
    <property type="match status" value="1"/>
</dbReference>
<dbReference type="RefSeq" id="WP_138669243.1">
    <property type="nucleotide sequence ID" value="NZ_VCKY01000108.1"/>
</dbReference>
<gene>
    <name evidence="2" type="ORF">ETD86_28535</name>
</gene>
<name>A0A5S4FAZ1_9ACTN</name>
<dbReference type="Proteomes" id="UP000309128">
    <property type="component" value="Unassembled WGS sequence"/>
</dbReference>
<dbReference type="CDD" id="cd02440">
    <property type="entry name" value="AdoMet_MTases"/>
    <property type="match status" value="1"/>
</dbReference>
<dbReference type="PIRSF" id="PIRSF017393">
    <property type="entry name" value="MTase_SAV2177"/>
    <property type="match status" value="1"/>
</dbReference>
<reference evidence="2 3" key="1">
    <citation type="submission" date="2019-05" db="EMBL/GenBank/DDBJ databases">
        <title>Draft genome sequence of Nonomuraea turkmeniaca DSM 43926.</title>
        <authorList>
            <person name="Saricaoglu S."/>
            <person name="Isik K."/>
        </authorList>
    </citation>
    <scope>NUCLEOTIDE SEQUENCE [LARGE SCALE GENOMIC DNA]</scope>
    <source>
        <strain evidence="2 3">DSM 43926</strain>
    </source>
</reference>
<dbReference type="InterPro" id="IPR029063">
    <property type="entry name" value="SAM-dependent_MTases_sf"/>
</dbReference>
<evidence type="ECO:0000256" key="1">
    <source>
        <dbReference type="SAM" id="MobiDB-lite"/>
    </source>
</evidence>
<dbReference type="GO" id="GO:0032259">
    <property type="term" value="P:methylation"/>
    <property type="evidence" value="ECO:0007669"/>
    <property type="project" value="UniProtKB-KW"/>
</dbReference>
<feature type="region of interest" description="Disordered" evidence="1">
    <location>
        <begin position="1"/>
        <end position="25"/>
    </location>
</feature>
<dbReference type="Pfam" id="PF04672">
    <property type="entry name" value="Methyltransf_19"/>
    <property type="match status" value="1"/>
</dbReference>
<sequence length="288" mass="31725">MQSPINAKEPTVSDREQERAPLGIDTNKPSVARVYDFMLGGKDNFEADRQMARLAFKVAPDAPEAARANREFLARVVRYLAGEAGIRQFLDIGSGLPTQGNVHEIAHTVAPGAHVVYVDHDPIVLVHGRALLAVDDTTTVVEADLKDPEAILGHPDVTRLIDFTKPVALLMFAILHHLADHEDPGGVTARLVERLPPGSYLAVSHFHNPGEAHPEVSRQAYAVEKIFNETLGTGRWRTREEILAYFDGLELVEPGLVPLPEWRPEAEDRAEPGITYHTFVGAVARKPR</sequence>
<dbReference type="AlphaFoldDB" id="A0A5S4FAZ1"/>
<dbReference type="GO" id="GO:0008168">
    <property type="term" value="F:methyltransferase activity"/>
    <property type="evidence" value="ECO:0007669"/>
    <property type="project" value="UniProtKB-KW"/>
</dbReference>
<dbReference type="EMBL" id="VCKY01000108">
    <property type="protein sequence ID" value="TMR14651.1"/>
    <property type="molecule type" value="Genomic_DNA"/>
</dbReference>
<dbReference type="OrthoDB" id="4073278at2"/>
<evidence type="ECO:0000313" key="3">
    <source>
        <dbReference type="Proteomes" id="UP000309128"/>
    </source>
</evidence>
<dbReference type="Gene3D" id="3.40.50.150">
    <property type="entry name" value="Vaccinia Virus protein VP39"/>
    <property type="match status" value="1"/>
</dbReference>
<proteinExistence type="predicted"/>
<keyword evidence="2" id="KW-0808">Transferase</keyword>
<protein>
    <submittedName>
        <fullName evidence="2">SAM-dependent methyltransferase</fullName>
    </submittedName>
</protein>
<accession>A0A5S4FAZ1</accession>
<comment type="caution">
    <text evidence="2">The sequence shown here is derived from an EMBL/GenBank/DDBJ whole genome shotgun (WGS) entry which is preliminary data.</text>
</comment>
<organism evidence="2 3">
    <name type="scientific">Nonomuraea turkmeniaca</name>
    <dbReference type="NCBI Taxonomy" id="103838"/>
    <lineage>
        <taxon>Bacteria</taxon>
        <taxon>Bacillati</taxon>
        <taxon>Actinomycetota</taxon>
        <taxon>Actinomycetes</taxon>
        <taxon>Streptosporangiales</taxon>
        <taxon>Streptosporangiaceae</taxon>
        <taxon>Nonomuraea</taxon>
    </lineage>
</organism>
<keyword evidence="3" id="KW-1185">Reference proteome</keyword>
<keyword evidence="2" id="KW-0489">Methyltransferase</keyword>